<organism evidence="4 5">
    <name type="scientific">Abeliophyllum distichum</name>
    <dbReference type="NCBI Taxonomy" id="126358"/>
    <lineage>
        <taxon>Eukaryota</taxon>
        <taxon>Viridiplantae</taxon>
        <taxon>Streptophyta</taxon>
        <taxon>Embryophyta</taxon>
        <taxon>Tracheophyta</taxon>
        <taxon>Spermatophyta</taxon>
        <taxon>Magnoliopsida</taxon>
        <taxon>eudicotyledons</taxon>
        <taxon>Gunneridae</taxon>
        <taxon>Pentapetalae</taxon>
        <taxon>asterids</taxon>
        <taxon>lamiids</taxon>
        <taxon>Lamiales</taxon>
        <taxon>Oleaceae</taxon>
        <taxon>Forsythieae</taxon>
        <taxon>Abeliophyllum</taxon>
    </lineage>
</organism>
<evidence type="ECO:0000313" key="5">
    <source>
        <dbReference type="Proteomes" id="UP001604336"/>
    </source>
</evidence>
<protein>
    <submittedName>
        <fullName evidence="4">HXXXD-type acyl-transferase family protein</fullName>
    </submittedName>
</protein>
<sequence length="445" mass="49761">MAIKIDIMSRENIKPSSPTPLHLQTFKLSLLDQILPSYFHPALLYFLPESTNSIDASQRTQILKQSLSLILTRFYPFAGIIRDSVSINCNDEGVPFVVAKVKGQLSDFLKNPDLHLVQNFLPNELSWTPPGSNVSMIQVNHFDCGGMVIGVIVSHGVADGVTLSTFLKAWAATTSGRFSEAVCPNYIAQSLFPQSDKISTESHLFSNLDKFLLTGNYIIRRYIFDSSAISTLKAKSGVKNPTRIEVVTAFIWKCFMDACANNLPSLMTHSVNLRSRAIPPFGQNCFGNLLWFAAAAAQGTKGTTDQADLVTKVRESIRRIDVDFMKRMQGDEGLIGYKKNLEETKEQIPEEANCLYFSSWCRFGVYDIDFGWGKPIWVANSVSTDSYSPKLNNVMLLDTRFGDGIEAWVTIEEQYAAAFDENEELRTLTSIDPSPLEFDCRNLHL</sequence>
<gene>
    <name evidence="4" type="ORF">Adt_38240</name>
</gene>
<evidence type="ECO:0000256" key="3">
    <source>
        <dbReference type="ARBA" id="ARBA00023315"/>
    </source>
</evidence>
<reference evidence="5" key="1">
    <citation type="submission" date="2024-07" db="EMBL/GenBank/DDBJ databases">
        <title>Two chromosome-level genome assemblies of Korean endemic species Abeliophyllum distichum and Forsythia ovata (Oleaceae).</title>
        <authorList>
            <person name="Jang H."/>
        </authorList>
    </citation>
    <scope>NUCLEOTIDE SEQUENCE [LARGE SCALE GENOMIC DNA]</scope>
</reference>
<keyword evidence="5" id="KW-1185">Reference proteome</keyword>
<dbReference type="Proteomes" id="UP001604336">
    <property type="component" value="Unassembled WGS sequence"/>
</dbReference>
<accession>A0ABD1Q1P2</accession>
<dbReference type="EMBL" id="JBFOLK010000012">
    <property type="protein sequence ID" value="KAL2470104.1"/>
    <property type="molecule type" value="Genomic_DNA"/>
</dbReference>
<dbReference type="Pfam" id="PF02458">
    <property type="entry name" value="Transferase"/>
    <property type="match status" value="1"/>
</dbReference>
<dbReference type="PANTHER" id="PTHR31623">
    <property type="entry name" value="F21J9.9"/>
    <property type="match status" value="1"/>
</dbReference>
<comment type="similarity">
    <text evidence="1">Belongs to the plant acyltransferase family.</text>
</comment>
<name>A0ABD1Q1P2_9LAMI</name>
<dbReference type="PANTHER" id="PTHR31623:SF105">
    <property type="entry name" value="VINORINE SYNTHASE-LIKE"/>
    <property type="match status" value="1"/>
</dbReference>
<keyword evidence="2" id="KW-0808">Transferase</keyword>
<dbReference type="GO" id="GO:0016746">
    <property type="term" value="F:acyltransferase activity"/>
    <property type="evidence" value="ECO:0007669"/>
    <property type="project" value="UniProtKB-KW"/>
</dbReference>
<evidence type="ECO:0000256" key="2">
    <source>
        <dbReference type="ARBA" id="ARBA00022679"/>
    </source>
</evidence>
<comment type="caution">
    <text evidence="4">The sequence shown here is derived from an EMBL/GenBank/DDBJ whole genome shotgun (WGS) entry which is preliminary data.</text>
</comment>
<evidence type="ECO:0000256" key="1">
    <source>
        <dbReference type="ARBA" id="ARBA00009861"/>
    </source>
</evidence>
<dbReference type="Gene3D" id="3.30.559.10">
    <property type="entry name" value="Chloramphenicol acetyltransferase-like domain"/>
    <property type="match status" value="2"/>
</dbReference>
<evidence type="ECO:0000313" key="4">
    <source>
        <dbReference type="EMBL" id="KAL2470104.1"/>
    </source>
</evidence>
<dbReference type="InterPro" id="IPR023213">
    <property type="entry name" value="CAT-like_dom_sf"/>
</dbReference>
<proteinExistence type="inferred from homology"/>
<dbReference type="AlphaFoldDB" id="A0ABD1Q1P2"/>
<keyword evidence="3" id="KW-0012">Acyltransferase</keyword>